<dbReference type="SUPFAM" id="SSF46689">
    <property type="entry name" value="Homeodomain-like"/>
    <property type="match status" value="1"/>
</dbReference>
<evidence type="ECO:0000313" key="2">
    <source>
        <dbReference type="EMBL" id="EQA79140.1"/>
    </source>
</evidence>
<keyword evidence="3" id="KW-1185">Reference proteome</keyword>
<proteinExistence type="predicted"/>
<feature type="coiled-coil region" evidence="1">
    <location>
        <begin position="45"/>
        <end position="86"/>
    </location>
</feature>
<name>T0FN37_9LEPT</name>
<dbReference type="InterPro" id="IPR009057">
    <property type="entry name" value="Homeodomain-like_sf"/>
</dbReference>
<dbReference type="EMBL" id="AOHD02000053">
    <property type="protein sequence ID" value="EQA79140.1"/>
    <property type="molecule type" value="Genomic_DNA"/>
</dbReference>
<evidence type="ECO:0000313" key="3">
    <source>
        <dbReference type="Proteomes" id="UP000015445"/>
    </source>
</evidence>
<sequence>MDIETKVTTIAEVSREYSVTRNSIYKWIYSYSKNRKKGVRTVIEEESVSTKLEGLKSKIKELESVIGQKQMKIDFQEKMIEFAEKEYSVDIKKKIWFQTLLWYWEERSRLKIKMSLLYTVLNISKQSFHQRLKHYLCMQEELGYLLPMIREIRDDHPKMSAEKFIE</sequence>
<evidence type="ECO:0008006" key="4">
    <source>
        <dbReference type="Google" id="ProtNLM"/>
    </source>
</evidence>
<protein>
    <recommendedName>
        <fullName evidence="4">Transposase</fullName>
    </recommendedName>
</protein>
<organism evidence="2 3">
    <name type="scientific">Leptospira alstonii serovar Pingchang str. 80-412</name>
    <dbReference type="NCBI Taxonomy" id="1218564"/>
    <lineage>
        <taxon>Bacteria</taxon>
        <taxon>Pseudomonadati</taxon>
        <taxon>Spirochaetota</taxon>
        <taxon>Spirochaetia</taxon>
        <taxon>Leptospirales</taxon>
        <taxon>Leptospiraceae</taxon>
        <taxon>Leptospira</taxon>
    </lineage>
</organism>
<gene>
    <name evidence="2" type="ORF">LEP1GSC193_0423</name>
</gene>
<reference evidence="2" key="1">
    <citation type="submission" date="2013-05" db="EMBL/GenBank/DDBJ databases">
        <authorList>
            <person name="Harkins D.M."/>
            <person name="Durkin A.S."/>
            <person name="Brinkac L.M."/>
            <person name="Haft D.H."/>
            <person name="Selengut J.D."/>
            <person name="Sanka R."/>
            <person name="DePew J."/>
            <person name="Purushe J."/>
            <person name="Galloway R.L."/>
            <person name="Vinetz J.M."/>
            <person name="Sutton G.G."/>
            <person name="Nierman W.C."/>
            <person name="Fouts D.E."/>
        </authorList>
    </citation>
    <scope>NUCLEOTIDE SEQUENCE [LARGE SCALE GENOMIC DNA]</scope>
    <source>
        <strain evidence="2">80-412</strain>
    </source>
</reference>
<keyword evidence="1" id="KW-0175">Coiled coil</keyword>
<comment type="caution">
    <text evidence="2">The sequence shown here is derived from an EMBL/GenBank/DDBJ whole genome shotgun (WGS) entry which is preliminary data.</text>
</comment>
<dbReference type="AlphaFoldDB" id="T0FN37"/>
<dbReference type="Proteomes" id="UP000015445">
    <property type="component" value="Unassembled WGS sequence"/>
</dbReference>
<evidence type="ECO:0000256" key="1">
    <source>
        <dbReference type="SAM" id="Coils"/>
    </source>
</evidence>
<accession>T0FN37</accession>